<dbReference type="EMBL" id="UZAN01062116">
    <property type="protein sequence ID" value="VDP93146.1"/>
    <property type="molecule type" value="Genomic_DNA"/>
</dbReference>
<dbReference type="InterPro" id="IPR043502">
    <property type="entry name" value="DNA/RNA_pol_sf"/>
</dbReference>
<evidence type="ECO:0000259" key="1">
    <source>
        <dbReference type="PROSITE" id="PS50878"/>
    </source>
</evidence>
<dbReference type="WBParaSite" id="ECPE_0001591401-mRNA-1">
    <property type="protein sequence ID" value="ECPE_0001591401-mRNA-1"/>
    <property type="gene ID" value="ECPE_0001591401"/>
</dbReference>
<dbReference type="Pfam" id="PF00078">
    <property type="entry name" value="RVT_1"/>
    <property type="match status" value="1"/>
</dbReference>
<dbReference type="OrthoDB" id="10062389at2759"/>
<name>A0A183B9I9_9TREM</name>
<protein>
    <submittedName>
        <fullName evidence="4">Reverse transcriptase domain-containing protein</fullName>
    </submittedName>
</protein>
<organism evidence="4">
    <name type="scientific">Echinostoma caproni</name>
    <dbReference type="NCBI Taxonomy" id="27848"/>
    <lineage>
        <taxon>Eukaryota</taxon>
        <taxon>Metazoa</taxon>
        <taxon>Spiralia</taxon>
        <taxon>Lophotrochozoa</taxon>
        <taxon>Platyhelminthes</taxon>
        <taxon>Trematoda</taxon>
        <taxon>Digenea</taxon>
        <taxon>Plagiorchiida</taxon>
        <taxon>Echinostomata</taxon>
        <taxon>Echinostomatoidea</taxon>
        <taxon>Echinostomatidae</taxon>
        <taxon>Echinostoma</taxon>
    </lineage>
</organism>
<reference evidence="2 3" key="2">
    <citation type="submission" date="2018-11" db="EMBL/GenBank/DDBJ databases">
        <authorList>
            <consortium name="Pathogen Informatics"/>
        </authorList>
    </citation>
    <scope>NUCLEOTIDE SEQUENCE [LARGE SCALE GENOMIC DNA]</scope>
    <source>
        <strain evidence="2 3">Egypt</strain>
    </source>
</reference>
<dbReference type="PROSITE" id="PS50878">
    <property type="entry name" value="RT_POL"/>
    <property type="match status" value="1"/>
</dbReference>
<reference evidence="4" key="1">
    <citation type="submission" date="2016-06" db="UniProtKB">
        <authorList>
            <consortium name="WormBaseParasite"/>
        </authorList>
    </citation>
    <scope>IDENTIFICATION</scope>
</reference>
<dbReference type="SUPFAM" id="SSF56672">
    <property type="entry name" value="DNA/RNA polymerases"/>
    <property type="match status" value="1"/>
</dbReference>
<feature type="domain" description="Reverse transcriptase" evidence="1">
    <location>
        <begin position="1"/>
        <end position="118"/>
    </location>
</feature>
<dbReference type="Proteomes" id="UP000272942">
    <property type="component" value="Unassembled WGS sequence"/>
</dbReference>
<proteinExistence type="predicted"/>
<gene>
    <name evidence="2" type="ORF">ECPE_LOCUS15874</name>
</gene>
<dbReference type="InterPro" id="IPR000477">
    <property type="entry name" value="RT_dom"/>
</dbReference>
<dbReference type="AlphaFoldDB" id="A0A183B9I9"/>
<evidence type="ECO:0000313" key="3">
    <source>
        <dbReference type="Proteomes" id="UP000272942"/>
    </source>
</evidence>
<sequence>MALYRNELTTRLDEGKEVEVCYLDFSKAFDSVFHRLILAKIDALWIRGNIYKWLTAFMTNRTVQVRVEEVNSPVETVASGVPQGSVLGSLLFLPYINDLPERLGSPSYMFADVVKVVR</sequence>
<evidence type="ECO:0000313" key="2">
    <source>
        <dbReference type="EMBL" id="VDP93146.1"/>
    </source>
</evidence>
<dbReference type="PANTHER" id="PTHR33332">
    <property type="entry name" value="REVERSE TRANSCRIPTASE DOMAIN-CONTAINING PROTEIN"/>
    <property type="match status" value="1"/>
</dbReference>
<accession>A0A183B9I9</accession>
<keyword evidence="3" id="KW-1185">Reference proteome</keyword>
<evidence type="ECO:0000313" key="4">
    <source>
        <dbReference type="WBParaSite" id="ECPE_0001591401-mRNA-1"/>
    </source>
</evidence>